<feature type="region of interest" description="Disordered" evidence="1">
    <location>
        <begin position="257"/>
        <end position="295"/>
    </location>
</feature>
<evidence type="ECO:0000313" key="3">
    <source>
        <dbReference type="Proteomes" id="UP001642484"/>
    </source>
</evidence>
<evidence type="ECO:0008006" key="4">
    <source>
        <dbReference type="Google" id="ProtNLM"/>
    </source>
</evidence>
<evidence type="ECO:0000256" key="1">
    <source>
        <dbReference type="SAM" id="MobiDB-lite"/>
    </source>
</evidence>
<feature type="compositionally biased region" description="Basic and acidic residues" evidence="1">
    <location>
        <begin position="535"/>
        <end position="546"/>
    </location>
</feature>
<comment type="caution">
    <text evidence="2">The sequence shown here is derived from an EMBL/GenBank/DDBJ whole genome shotgun (WGS) entry which is preliminary data.</text>
</comment>
<name>A0ABP0SUV5_9DINO</name>
<gene>
    <name evidence="2" type="ORF">CCMP2556_LOCUS53807</name>
</gene>
<dbReference type="EMBL" id="CAXAMN010028328">
    <property type="protein sequence ID" value="CAK9116148.1"/>
    <property type="molecule type" value="Genomic_DNA"/>
</dbReference>
<reference evidence="2 3" key="1">
    <citation type="submission" date="2024-02" db="EMBL/GenBank/DDBJ databases">
        <authorList>
            <person name="Chen Y."/>
            <person name="Shah S."/>
            <person name="Dougan E. K."/>
            <person name="Thang M."/>
            <person name="Chan C."/>
        </authorList>
    </citation>
    <scope>NUCLEOTIDE SEQUENCE [LARGE SCALE GENOMIC DNA]</scope>
</reference>
<feature type="compositionally biased region" description="Polar residues" evidence="1">
    <location>
        <begin position="186"/>
        <end position="219"/>
    </location>
</feature>
<accession>A0ABP0SUV5</accession>
<keyword evidence="3" id="KW-1185">Reference proteome</keyword>
<sequence>MGHDPTKKQVLVPIVRGTLRLQVACFWLSYCCWKVLAPPRRERTATAEPCPAAGLGSPHTAPWSSSAPLCCSLCRGLRGLLAALAGEAWAIVSGKMSQLMLRRGQVRISRMTKAKTTRLGPTIRAWEAANNALKTLRRGGKLHGAAAAALPAAAPLRASWPVLSTQLLNFEPEKGKTKQTAIRGAQMQSSSSAPSLRTESSQGSLHAQTHTHGPSSSKRGSAAARVVRRPKERRYEAELFHVVARPLMDLQRMKAVDRERRSVVRPSRSPPPVSRRTSQASQAPRAEVAPLSRSTDKRVTVNIGRLSRVLAKQWTEVTSQEVETRRAKMERLSRSQGAEEVALDSFFEWHGEQPEDSVQLSSQASKTLESRMFSRAQNPALNASKGATPDWQEAQAGLVQKHLQQYRRWRTEGRPPSGRPVPLPVLVPKESLSKGANEAQQEVPAQATAHGSKGPSNAKPDSASKMDQYLKGFKDQDLNCLLEEISQTDTFPEGDEFVWPPKREVALPPIAAKGEAFIKALVRGDSPDPQLTRVENLKRSGYERSRSLPTGRRSPAL</sequence>
<proteinExistence type="predicted"/>
<dbReference type="Proteomes" id="UP001642484">
    <property type="component" value="Unassembled WGS sequence"/>
</dbReference>
<feature type="region of interest" description="Disordered" evidence="1">
    <location>
        <begin position="174"/>
        <end position="229"/>
    </location>
</feature>
<protein>
    <recommendedName>
        <fullName evidence="4">HMG box domain-containing protein</fullName>
    </recommendedName>
</protein>
<feature type="region of interest" description="Disordered" evidence="1">
    <location>
        <begin position="523"/>
        <end position="557"/>
    </location>
</feature>
<evidence type="ECO:0000313" key="2">
    <source>
        <dbReference type="EMBL" id="CAK9116148.1"/>
    </source>
</evidence>
<organism evidence="2 3">
    <name type="scientific">Durusdinium trenchii</name>
    <dbReference type="NCBI Taxonomy" id="1381693"/>
    <lineage>
        <taxon>Eukaryota</taxon>
        <taxon>Sar</taxon>
        <taxon>Alveolata</taxon>
        <taxon>Dinophyceae</taxon>
        <taxon>Suessiales</taxon>
        <taxon>Symbiodiniaceae</taxon>
        <taxon>Durusdinium</taxon>
    </lineage>
</organism>
<feature type="region of interest" description="Disordered" evidence="1">
    <location>
        <begin position="433"/>
        <end position="464"/>
    </location>
</feature>